<comment type="caution">
    <text evidence="1">The sequence shown here is derived from an EMBL/GenBank/DDBJ whole genome shotgun (WGS) entry which is preliminary data.</text>
</comment>
<proteinExistence type="predicted"/>
<dbReference type="Proteomes" id="UP001565447">
    <property type="component" value="Unassembled WGS sequence"/>
</dbReference>
<evidence type="ECO:0000313" key="2">
    <source>
        <dbReference type="Proteomes" id="UP001565447"/>
    </source>
</evidence>
<dbReference type="EMBL" id="JBGCBD010000002">
    <property type="protein sequence ID" value="MEY9812142.1"/>
    <property type="molecule type" value="Genomic_DNA"/>
</dbReference>
<reference evidence="1" key="1">
    <citation type="submission" date="2024-07" db="EMBL/GenBank/DDBJ databases">
        <title>Genome sequencing of plant associated microbes to promote plant fitness in Sorghum bicolor and Oryza sativa.</title>
        <authorList>
            <person name="Coleman-Derr D."/>
        </authorList>
    </citation>
    <scope>NUCLEOTIDE SEQUENCE</scope>
    <source>
        <strain evidence="1">SAI-173</strain>
    </source>
</reference>
<accession>A0ACC6UKS0</accession>
<evidence type="ECO:0000313" key="1">
    <source>
        <dbReference type="EMBL" id="MEY9812142.1"/>
    </source>
</evidence>
<name>A0ACC6UKS0_STRAO</name>
<keyword evidence="2" id="KW-1185">Reference proteome</keyword>
<protein>
    <submittedName>
        <fullName evidence="1">Uncharacterized protein</fullName>
    </submittedName>
</protein>
<gene>
    <name evidence="1" type="ORF">RKD21_002399</name>
</gene>
<sequence>MNDINSRQNSERSINLIKAFSATYAHIKRYEAARYFGSFMIATASIFMAAIQKTSPILVAIGVGWALTSSIALAQLARRWATEGATIQEHFDTYLYDMEWKSGRSKVEPERIHILSLRFRGSEERLRDWYPDVSELLTPFGILICQRSNVAWDIQLRRRWKAAVEFFLVAWCLAGIAVGIAQELTVLEMILRWFAPSSGLILLAWETVRTQQTIISERSELCSRISAELDWISPSIGRTAANRLKSACREIQDGIYATRAQTAAVPKFFYDHFRANDQEAMQTAAEDISGGTSSN</sequence>
<organism evidence="1 2">
    <name type="scientific">Streptomyces albogriseolus</name>
    <dbReference type="NCBI Taxonomy" id="1887"/>
    <lineage>
        <taxon>Bacteria</taxon>
        <taxon>Bacillati</taxon>
        <taxon>Actinomycetota</taxon>
        <taxon>Actinomycetes</taxon>
        <taxon>Kitasatosporales</taxon>
        <taxon>Streptomycetaceae</taxon>
        <taxon>Streptomyces</taxon>
        <taxon>Streptomyces albogriseolus group</taxon>
    </lineage>
</organism>